<organism evidence="1 2">
    <name type="scientific">Kribbella antiqua</name>
    <dbReference type="NCBI Taxonomy" id="2512217"/>
    <lineage>
        <taxon>Bacteria</taxon>
        <taxon>Bacillati</taxon>
        <taxon>Actinomycetota</taxon>
        <taxon>Actinomycetes</taxon>
        <taxon>Propionibacteriales</taxon>
        <taxon>Kribbellaceae</taxon>
        <taxon>Kribbella</taxon>
    </lineage>
</organism>
<accession>A0A4R2IZI5</accession>
<name>A0A4R2IZI5_9ACTN</name>
<reference evidence="1 2" key="1">
    <citation type="journal article" date="2015" name="Stand. Genomic Sci.">
        <title>Genomic Encyclopedia of Bacterial and Archaeal Type Strains, Phase III: the genomes of soil and plant-associated and newly described type strains.</title>
        <authorList>
            <person name="Whitman W.B."/>
            <person name="Woyke T."/>
            <person name="Klenk H.P."/>
            <person name="Zhou Y."/>
            <person name="Lilburn T.G."/>
            <person name="Beck B.J."/>
            <person name="De Vos P."/>
            <person name="Vandamme P."/>
            <person name="Eisen J.A."/>
            <person name="Garrity G."/>
            <person name="Hugenholtz P."/>
            <person name="Kyrpides N.C."/>
        </authorList>
    </citation>
    <scope>NUCLEOTIDE SEQUENCE [LARGE SCALE GENOMIC DNA]</scope>
    <source>
        <strain evidence="1 2">VKM Ac-2541</strain>
    </source>
</reference>
<gene>
    <name evidence="1" type="ORF">EV646_104213</name>
</gene>
<comment type="caution">
    <text evidence="1">The sequence shown here is derived from an EMBL/GenBank/DDBJ whole genome shotgun (WGS) entry which is preliminary data.</text>
</comment>
<protein>
    <submittedName>
        <fullName evidence="1">Uncharacterized protein</fullName>
    </submittedName>
</protein>
<proteinExistence type="predicted"/>
<evidence type="ECO:0000313" key="1">
    <source>
        <dbReference type="EMBL" id="TCO48395.1"/>
    </source>
</evidence>
<dbReference type="Proteomes" id="UP000295573">
    <property type="component" value="Unassembled WGS sequence"/>
</dbReference>
<sequence length="73" mass="7960">MIVRPIGVRRVARGEVVSAEFLWSGGLRIRLRDGSRLRANLSPKWSSTELSGDPPPPDSAAYVITRWAQGADG</sequence>
<evidence type="ECO:0000313" key="2">
    <source>
        <dbReference type="Proteomes" id="UP000295573"/>
    </source>
</evidence>
<dbReference type="AlphaFoldDB" id="A0A4R2IZI5"/>
<keyword evidence="2" id="KW-1185">Reference proteome</keyword>
<dbReference type="EMBL" id="SLWR01000004">
    <property type="protein sequence ID" value="TCO48395.1"/>
    <property type="molecule type" value="Genomic_DNA"/>
</dbReference>